<organism evidence="12 13">
    <name type="scientific">[Myrmecia] bisecta</name>
    <dbReference type="NCBI Taxonomy" id="41462"/>
    <lineage>
        <taxon>Eukaryota</taxon>
        <taxon>Viridiplantae</taxon>
        <taxon>Chlorophyta</taxon>
        <taxon>core chlorophytes</taxon>
        <taxon>Trebouxiophyceae</taxon>
        <taxon>Trebouxiales</taxon>
        <taxon>Trebouxiaceae</taxon>
        <taxon>Myrmecia</taxon>
    </lineage>
</organism>
<evidence type="ECO:0000256" key="11">
    <source>
        <dbReference type="SAM" id="MobiDB-lite"/>
    </source>
</evidence>
<evidence type="ECO:0000313" key="13">
    <source>
        <dbReference type="Proteomes" id="UP001489004"/>
    </source>
</evidence>
<evidence type="ECO:0000256" key="8">
    <source>
        <dbReference type="ARBA" id="ARBA00032656"/>
    </source>
</evidence>
<dbReference type="SUPFAM" id="SSF55418">
    <property type="entry name" value="eIF4e-like"/>
    <property type="match status" value="1"/>
</dbReference>
<dbReference type="PROSITE" id="PS00813">
    <property type="entry name" value="IF4E"/>
    <property type="match status" value="1"/>
</dbReference>
<keyword evidence="13" id="KW-1185">Reference proteome</keyword>
<dbReference type="Pfam" id="PF01652">
    <property type="entry name" value="IF4E"/>
    <property type="match status" value="1"/>
</dbReference>
<dbReference type="Gene3D" id="3.30.760.10">
    <property type="entry name" value="RNA Cap, Translation Initiation Factor Eif4e"/>
    <property type="match status" value="1"/>
</dbReference>
<dbReference type="InterPro" id="IPR001040">
    <property type="entry name" value="TIF_eIF_4E"/>
</dbReference>
<comment type="similarity">
    <text evidence="1 10">Belongs to the eukaryotic initiation factor 4E family.</text>
</comment>
<keyword evidence="6" id="KW-1015">Disulfide bond</keyword>
<reference evidence="12 13" key="1">
    <citation type="journal article" date="2024" name="Nat. Commun.">
        <title>Phylogenomics reveals the evolutionary origins of lichenization in chlorophyte algae.</title>
        <authorList>
            <person name="Puginier C."/>
            <person name="Libourel C."/>
            <person name="Otte J."/>
            <person name="Skaloud P."/>
            <person name="Haon M."/>
            <person name="Grisel S."/>
            <person name="Petersen M."/>
            <person name="Berrin J.G."/>
            <person name="Delaux P.M."/>
            <person name="Dal Grande F."/>
            <person name="Keller J."/>
        </authorList>
    </citation>
    <scope>NUCLEOTIDE SEQUENCE [LARGE SCALE GENOMIC DNA]</scope>
    <source>
        <strain evidence="12 13">SAG 2043</strain>
    </source>
</reference>
<evidence type="ECO:0000256" key="5">
    <source>
        <dbReference type="ARBA" id="ARBA00022917"/>
    </source>
</evidence>
<sequence>MAADRGAEENTASTQLKPEREEGELDAEPDFSKRHPLEHKWTLWFDNPSAGKQRQAAWGSTLRSVYTFDTVEDFWCLYNNIKPPSWLQAGIDFHLFKEGVEPKWEDPTCEHGGKWTVLVPKGQKAAIDTMWLNALLACIGEQFTEGDEVCGIVVNVRAKQDKVCLWTRTAANEAAQVSVGKQLKKILDLPDTVKIGFMAHSDAKRDDRKAKDRYLV</sequence>
<evidence type="ECO:0000256" key="9">
    <source>
        <dbReference type="ARBA" id="ARBA00041713"/>
    </source>
</evidence>
<dbReference type="PANTHER" id="PTHR11960">
    <property type="entry name" value="EUKARYOTIC TRANSLATION INITIATION FACTOR 4E RELATED"/>
    <property type="match status" value="1"/>
</dbReference>
<keyword evidence="3" id="KW-0810">Translation regulation</keyword>
<dbReference type="PANTHER" id="PTHR11960:SF8">
    <property type="entry name" value="EUKARYOTIC TRANSLATION INITIATION FACTOR 4E1-RELATED"/>
    <property type="match status" value="1"/>
</dbReference>
<dbReference type="GO" id="GO:0016281">
    <property type="term" value="C:eukaryotic translation initiation factor 4F complex"/>
    <property type="evidence" value="ECO:0007669"/>
    <property type="project" value="TreeGrafter"/>
</dbReference>
<protein>
    <recommendedName>
        <fullName evidence="8">eIF-4F 25 kDa subunit</fullName>
    </recommendedName>
    <alternativeName>
        <fullName evidence="9">eIF-4F p26 subunit</fullName>
    </alternativeName>
    <alternativeName>
        <fullName evidence="7">mRNA cap-binding protein</fullName>
    </alternativeName>
</protein>
<dbReference type="InterPro" id="IPR023398">
    <property type="entry name" value="TIF_eIF4e-like"/>
</dbReference>
<gene>
    <name evidence="12" type="ORF">WJX72_007894</name>
</gene>
<evidence type="ECO:0000313" key="12">
    <source>
        <dbReference type="EMBL" id="KAK9818154.1"/>
    </source>
</evidence>
<comment type="caution">
    <text evidence="12">The sequence shown here is derived from an EMBL/GenBank/DDBJ whole genome shotgun (WGS) entry which is preliminary data.</text>
</comment>
<proteinExistence type="inferred from homology"/>
<evidence type="ECO:0000256" key="2">
    <source>
        <dbReference type="ARBA" id="ARBA00022540"/>
    </source>
</evidence>
<feature type="region of interest" description="Disordered" evidence="11">
    <location>
        <begin position="1"/>
        <end position="31"/>
    </location>
</feature>
<evidence type="ECO:0000256" key="6">
    <source>
        <dbReference type="ARBA" id="ARBA00023157"/>
    </source>
</evidence>
<evidence type="ECO:0000256" key="4">
    <source>
        <dbReference type="ARBA" id="ARBA00022884"/>
    </source>
</evidence>
<evidence type="ECO:0000256" key="1">
    <source>
        <dbReference type="ARBA" id="ARBA00009860"/>
    </source>
</evidence>
<evidence type="ECO:0000256" key="3">
    <source>
        <dbReference type="ARBA" id="ARBA00022845"/>
    </source>
</evidence>
<dbReference type="AlphaFoldDB" id="A0AAW1Q7U2"/>
<dbReference type="InterPro" id="IPR019770">
    <property type="entry name" value="TIF_eIF_4E_CS"/>
</dbReference>
<dbReference type="GO" id="GO:0000340">
    <property type="term" value="F:RNA 7-methylguanosine cap binding"/>
    <property type="evidence" value="ECO:0007669"/>
    <property type="project" value="TreeGrafter"/>
</dbReference>
<accession>A0AAW1Q7U2</accession>
<keyword evidence="4 10" id="KW-0694">RNA-binding</keyword>
<name>A0AAW1Q7U2_9CHLO</name>
<dbReference type="EMBL" id="JALJOR010000004">
    <property type="protein sequence ID" value="KAK9818154.1"/>
    <property type="molecule type" value="Genomic_DNA"/>
</dbReference>
<dbReference type="FunFam" id="3.30.760.10:FF:000003">
    <property type="entry name" value="Eukaryotic translation initiation factor 4E"/>
    <property type="match status" value="1"/>
</dbReference>
<dbReference type="Proteomes" id="UP001489004">
    <property type="component" value="Unassembled WGS sequence"/>
</dbReference>
<evidence type="ECO:0000256" key="7">
    <source>
        <dbReference type="ARBA" id="ARBA00030245"/>
    </source>
</evidence>
<evidence type="ECO:0000256" key="10">
    <source>
        <dbReference type="RuleBase" id="RU004374"/>
    </source>
</evidence>
<keyword evidence="5 10" id="KW-0648">Protein biosynthesis</keyword>
<keyword evidence="2 10" id="KW-0396">Initiation factor</keyword>
<dbReference type="GO" id="GO:0006417">
    <property type="term" value="P:regulation of translation"/>
    <property type="evidence" value="ECO:0007669"/>
    <property type="project" value="UniProtKB-KW"/>
</dbReference>
<dbReference type="GO" id="GO:0003743">
    <property type="term" value="F:translation initiation factor activity"/>
    <property type="evidence" value="ECO:0007669"/>
    <property type="project" value="UniProtKB-KW"/>
</dbReference>